<dbReference type="EMBL" id="OU015569">
    <property type="protein sequence ID" value="CAG5095307.1"/>
    <property type="molecule type" value="Genomic_DNA"/>
</dbReference>
<dbReference type="Gene3D" id="3.30.60.20">
    <property type="match status" value="1"/>
</dbReference>
<dbReference type="InterPro" id="IPR001267">
    <property type="entry name" value="Thymidine_kinase"/>
</dbReference>
<gene>
    <name evidence="11" type="ORF">OKIOD_LOCUS5685</name>
</gene>
<keyword evidence="2 9" id="KW-0237">DNA synthesis</keyword>
<evidence type="ECO:0000256" key="8">
    <source>
        <dbReference type="ARBA" id="ARBA00048113"/>
    </source>
</evidence>
<reference evidence="11 12" key="1">
    <citation type="submission" date="2021-04" db="EMBL/GenBank/DDBJ databases">
        <authorList>
            <person name="Bliznina A."/>
        </authorList>
    </citation>
    <scope>NUCLEOTIDE SEQUENCE [LARGE SCALE GENOMIC DNA]</scope>
</reference>
<keyword evidence="3 9" id="KW-0808">Transferase</keyword>
<name>A0ABN7S914_OIKDI</name>
<dbReference type="SUPFAM" id="SSF52540">
    <property type="entry name" value="P-loop containing nucleoside triphosphate hydrolases"/>
    <property type="match status" value="1"/>
</dbReference>
<dbReference type="PIRSF" id="PIRSF035805">
    <property type="entry name" value="TK_cell"/>
    <property type="match status" value="1"/>
</dbReference>
<dbReference type="Proteomes" id="UP001158576">
    <property type="component" value="Chromosome XSR"/>
</dbReference>
<evidence type="ECO:0000256" key="1">
    <source>
        <dbReference type="ARBA" id="ARBA00007587"/>
    </source>
</evidence>
<keyword evidence="12" id="KW-1185">Reference proteome</keyword>
<comment type="subunit">
    <text evidence="7">Homotetramer. Tetramerization from dimerization is induced by ATP and increases catalytic efficiency due to a high affinity for thymidine. Tetramerization is inhibited by phosphorylation at Ser-13. Interacts (via the KEN box) with FZR1.</text>
</comment>
<comment type="similarity">
    <text evidence="1 10">Belongs to the thymidine kinase family.</text>
</comment>
<dbReference type="Pfam" id="PF00265">
    <property type="entry name" value="TK"/>
    <property type="match status" value="1"/>
</dbReference>
<dbReference type="PANTHER" id="PTHR11441">
    <property type="entry name" value="THYMIDINE KINASE"/>
    <property type="match status" value="1"/>
</dbReference>
<dbReference type="PROSITE" id="PS00603">
    <property type="entry name" value="TK_CELLULAR_TYPE"/>
    <property type="match status" value="1"/>
</dbReference>
<evidence type="ECO:0000256" key="6">
    <source>
        <dbReference type="ARBA" id="ARBA00022840"/>
    </source>
</evidence>
<evidence type="ECO:0000256" key="2">
    <source>
        <dbReference type="ARBA" id="ARBA00022634"/>
    </source>
</evidence>
<evidence type="ECO:0000313" key="12">
    <source>
        <dbReference type="Proteomes" id="UP001158576"/>
    </source>
</evidence>
<organism evidence="11 12">
    <name type="scientific">Oikopleura dioica</name>
    <name type="common">Tunicate</name>
    <dbReference type="NCBI Taxonomy" id="34765"/>
    <lineage>
        <taxon>Eukaryota</taxon>
        <taxon>Metazoa</taxon>
        <taxon>Chordata</taxon>
        <taxon>Tunicata</taxon>
        <taxon>Appendicularia</taxon>
        <taxon>Copelata</taxon>
        <taxon>Oikopleuridae</taxon>
        <taxon>Oikopleura</taxon>
    </lineage>
</organism>
<evidence type="ECO:0000256" key="10">
    <source>
        <dbReference type="RuleBase" id="RU004165"/>
    </source>
</evidence>
<dbReference type="SUPFAM" id="SSF57716">
    <property type="entry name" value="Glucocorticoid receptor-like (DNA-binding domain)"/>
    <property type="match status" value="1"/>
</dbReference>
<protein>
    <recommendedName>
        <fullName evidence="9">Thymidine kinase</fullName>
        <ecNumber evidence="9">2.7.1.21</ecNumber>
    </recommendedName>
</protein>
<keyword evidence="4 9" id="KW-0547">Nucleotide-binding</keyword>
<dbReference type="InterPro" id="IPR027417">
    <property type="entry name" value="P-loop_NTPase"/>
</dbReference>
<evidence type="ECO:0000256" key="5">
    <source>
        <dbReference type="ARBA" id="ARBA00022777"/>
    </source>
</evidence>
<evidence type="ECO:0000256" key="4">
    <source>
        <dbReference type="ARBA" id="ARBA00022741"/>
    </source>
</evidence>
<comment type="catalytic activity">
    <reaction evidence="8">
        <text>thymidine + ATP = dTMP + ADP + H(+)</text>
        <dbReference type="Rhea" id="RHEA:19129"/>
        <dbReference type="ChEBI" id="CHEBI:15378"/>
        <dbReference type="ChEBI" id="CHEBI:17748"/>
        <dbReference type="ChEBI" id="CHEBI:30616"/>
        <dbReference type="ChEBI" id="CHEBI:63528"/>
        <dbReference type="ChEBI" id="CHEBI:456216"/>
        <dbReference type="EC" id="2.7.1.21"/>
    </reaction>
    <physiologicalReaction direction="left-to-right" evidence="8">
        <dbReference type="Rhea" id="RHEA:19130"/>
    </physiologicalReaction>
</comment>
<dbReference type="PANTHER" id="PTHR11441:SF0">
    <property type="entry name" value="THYMIDINE KINASE, CYTOSOLIC"/>
    <property type="match status" value="1"/>
</dbReference>
<dbReference type="Gene3D" id="3.40.50.300">
    <property type="entry name" value="P-loop containing nucleotide triphosphate hydrolases"/>
    <property type="match status" value="1"/>
</dbReference>
<evidence type="ECO:0000256" key="3">
    <source>
        <dbReference type="ARBA" id="ARBA00022679"/>
    </source>
</evidence>
<evidence type="ECO:0000313" key="11">
    <source>
        <dbReference type="EMBL" id="CAG5095307.1"/>
    </source>
</evidence>
<evidence type="ECO:0000256" key="7">
    <source>
        <dbReference type="ARBA" id="ARBA00046642"/>
    </source>
</evidence>
<proteinExistence type="inferred from homology"/>
<sequence>MDTILCNALPRTRNGQIQLIFGPMFSGKSSELMRRIVRYQYANKKCLAVKYARDTRYHDSAMATHDQRTIEALSVMNLGALRGKNLDDVDVIGIDEGQFYPDCIQFAEDMAGKGKIVIIAALDGDYRRQGFNKITDLVPLAESVIKLSAVCMICGDDAAFTKRIQQNDHRLELIGGADTYLAACRGCFEKKGEEMKIRKKAPLAVANLNIVNIAANNQNSQN</sequence>
<dbReference type="EC" id="2.7.1.21" evidence="9"/>
<evidence type="ECO:0000256" key="9">
    <source>
        <dbReference type="RuleBase" id="RU000544"/>
    </source>
</evidence>
<dbReference type="InterPro" id="IPR020633">
    <property type="entry name" value="Thymidine_kinase_CS"/>
</dbReference>
<keyword evidence="5 9" id="KW-0418">Kinase</keyword>
<keyword evidence="6 9" id="KW-0067">ATP-binding</keyword>
<accession>A0ABN7S914</accession>